<dbReference type="AlphaFoldDB" id="A0A382VM33"/>
<accession>A0A382VM33</accession>
<sequence>MPYAPEWGKARLKFLSFWHSLGMSADNI</sequence>
<protein>
    <submittedName>
        <fullName evidence="1">Uncharacterized protein</fullName>
    </submittedName>
</protein>
<gene>
    <name evidence="1" type="ORF">METZ01_LOCUS400451</name>
</gene>
<organism evidence="1">
    <name type="scientific">marine metagenome</name>
    <dbReference type="NCBI Taxonomy" id="408172"/>
    <lineage>
        <taxon>unclassified sequences</taxon>
        <taxon>metagenomes</taxon>
        <taxon>ecological metagenomes</taxon>
    </lineage>
</organism>
<proteinExistence type="predicted"/>
<name>A0A382VM33_9ZZZZ</name>
<reference evidence="1" key="1">
    <citation type="submission" date="2018-05" db="EMBL/GenBank/DDBJ databases">
        <authorList>
            <person name="Lanie J.A."/>
            <person name="Ng W.-L."/>
            <person name="Kazmierczak K.M."/>
            <person name="Andrzejewski T.M."/>
            <person name="Davidsen T.M."/>
            <person name="Wayne K.J."/>
            <person name="Tettelin H."/>
            <person name="Glass J.I."/>
            <person name="Rusch D."/>
            <person name="Podicherti R."/>
            <person name="Tsui H.-C.T."/>
            <person name="Winkler M.E."/>
        </authorList>
    </citation>
    <scope>NUCLEOTIDE SEQUENCE</scope>
</reference>
<evidence type="ECO:0000313" key="1">
    <source>
        <dbReference type="EMBL" id="SVD47597.1"/>
    </source>
</evidence>
<dbReference type="EMBL" id="UINC01153078">
    <property type="protein sequence ID" value="SVD47597.1"/>
    <property type="molecule type" value="Genomic_DNA"/>
</dbReference>